<dbReference type="RefSeq" id="WP_213167276.1">
    <property type="nucleotide sequence ID" value="NZ_CP058559.1"/>
</dbReference>
<evidence type="ECO:0000256" key="2">
    <source>
        <dbReference type="ARBA" id="ARBA00004236"/>
    </source>
</evidence>
<comment type="similarity">
    <text evidence="3">Belongs to the transpeptidase family.</text>
</comment>
<feature type="compositionally biased region" description="Acidic residues" evidence="11">
    <location>
        <begin position="621"/>
        <end position="639"/>
    </location>
</feature>
<dbReference type="GO" id="GO:0071555">
    <property type="term" value="P:cell wall organization"/>
    <property type="evidence" value="ECO:0007669"/>
    <property type="project" value="UniProtKB-KW"/>
</dbReference>
<evidence type="ECO:0000256" key="10">
    <source>
        <dbReference type="ARBA" id="ARBA00023316"/>
    </source>
</evidence>
<dbReference type="PANTHER" id="PTHR30627:SF2">
    <property type="entry name" value="PEPTIDOGLYCAN D,D-TRANSPEPTIDASE MRDA"/>
    <property type="match status" value="1"/>
</dbReference>
<accession>A0A7G9W4J6</accession>
<keyword evidence="8 12" id="KW-1133">Transmembrane helix</keyword>
<keyword evidence="6" id="KW-0133">Cell shape</keyword>
<organism evidence="15 16">
    <name type="scientific">Alkalicella caledoniensis</name>
    <dbReference type="NCBI Taxonomy" id="2731377"/>
    <lineage>
        <taxon>Bacteria</taxon>
        <taxon>Bacillati</taxon>
        <taxon>Bacillota</taxon>
        <taxon>Clostridia</taxon>
        <taxon>Eubacteriales</taxon>
        <taxon>Proteinivoracaceae</taxon>
        <taxon>Alkalicella</taxon>
    </lineage>
</organism>
<evidence type="ECO:0000256" key="3">
    <source>
        <dbReference type="ARBA" id="ARBA00007171"/>
    </source>
</evidence>
<dbReference type="InterPro" id="IPR036138">
    <property type="entry name" value="PBP_dimer_sf"/>
</dbReference>
<evidence type="ECO:0000313" key="16">
    <source>
        <dbReference type="Proteomes" id="UP000516160"/>
    </source>
</evidence>
<name>A0A7G9W4J6_ALKCA</name>
<reference evidence="15 16" key="1">
    <citation type="submission" date="2020-07" db="EMBL/GenBank/DDBJ databases">
        <title>Alkalicella. sp. LB2 genome.</title>
        <authorList>
            <person name="Postec A."/>
            <person name="Quemeneur M."/>
        </authorList>
    </citation>
    <scope>NUCLEOTIDE SEQUENCE [LARGE SCALE GENOMIC DNA]</scope>
    <source>
        <strain evidence="15 16">LB2</strain>
    </source>
</reference>
<dbReference type="GO" id="GO:0005886">
    <property type="term" value="C:plasma membrane"/>
    <property type="evidence" value="ECO:0007669"/>
    <property type="project" value="UniProtKB-SubCell"/>
</dbReference>
<evidence type="ECO:0000259" key="14">
    <source>
        <dbReference type="Pfam" id="PF03717"/>
    </source>
</evidence>
<evidence type="ECO:0000256" key="4">
    <source>
        <dbReference type="ARBA" id="ARBA00022475"/>
    </source>
</evidence>
<evidence type="ECO:0000256" key="1">
    <source>
        <dbReference type="ARBA" id="ARBA00004167"/>
    </source>
</evidence>
<keyword evidence="9 12" id="KW-0472">Membrane</keyword>
<dbReference type="Pfam" id="PF03717">
    <property type="entry name" value="PBP_dimer"/>
    <property type="match status" value="1"/>
</dbReference>
<sequence>MAQPKGTRINGVMFASVLIITILILRLAFLQVIQGEHHAALARRNTERKVINPAPRGLILDSAGNIIARNEYRYEVGLQIRPGNNWEETFEFLAEFFQWEDEPRTDESLSLKQRRYNTVKQHRRYQETVILEQGMTREQMLKLEEIRWQYPMIEVIQRPVRHYDEGALFPQLVLGMNNDGTPRNNSLEIAWNDYLQGQDGHELWAVNVRSVPIELMDIQESIPGNNIVLTINAEFQNYVQKALAEGIENNQLNQINRGLHPPGRHGAAIVIDVRTGDILAMASYPSYDVANMYTSALANELAEIDNQLNKHLRFGNRKPPETSRDIFRPLWVNAGPGSTIKVLTSIMGLQEGVITPNQRYNDTGSYTSRIEGGVKINNANNRVWGSVNLREALTVSLNSYFGWMSDNVSNSGPRENRAIIRRYTDLFGLTGDTGFVDVPGQNRVGKVFETGSQSVLHYTIGADSAIAVSPMHMANLVSMVANKGYHFRPRLVKQVVDLDGNIIEEFEPEIYRSIPYDVVSEQTYNTVIDAMKSVTKYGSRVNGTSAAAFHDFPIEVAAKTGSANAQTGDAHSWWMGFAPANEPEIAVVVFTEHGGMNSHTHHIARSIFNEYFGLNATKEADLEDEQEEVEDTEEDTEDN</sequence>
<dbReference type="InterPro" id="IPR050515">
    <property type="entry name" value="Beta-lactam/transpept"/>
</dbReference>
<dbReference type="GO" id="GO:0071972">
    <property type="term" value="F:peptidoglycan L,D-transpeptidase activity"/>
    <property type="evidence" value="ECO:0007669"/>
    <property type="project" value="TreeGrafter"/>
</dbReference>
<feature type="domain" description="Penicillin-binding protein dimerisation" evidence="14">
    <location>
        <begin position="52"/>
        <end position="172"/>
    </location>
</feature>
<evidence type="ECO:0000256" key="7">
    <source>
        <dbReference type="ARBA" id="ARBA00022984"/>
    </source>
</evidence>
<dbReference type="Pfam" id="PF00905">
    <property type="entry name" value="Transpeptidase"/>
    <property type="match status" value="1"/>
</dbReference>
<dbReference type="SUPFAM" id="SSF56519">
    <property type="entry name" value="Penicillin binding protein dimerisation domain"/>
    <property type="match status" value="1"/>
</dbReference>
<dbReference type="GO" id="GO:0008658">
    <property type="term" value="F:penicillin binding"/>
    <property type="evidence" value="ECO:0007669"/>
    <property type="project" value="InterPro"/>
</dbReference>
<gene>
    <name evidence="15" type="ORF">HYG86_01895</name>
</gene>
<proteinExistence type="inferred from homology"/>
<evidence type="ECO:0000256" key="11">
    <source>
        <dbReference type="SAM" id="MobiDB-lite"/>
    </source>
</evidence>
<evidence type="ECO:0000313" key="15">
    <source>
        <dbReference type="EMBL" id="QNO13608.1"/>
    </source>
</evidence>
<keyword evidence="10" id="KW-0961">Cell wall biogenesis/degradation</keyword>
<dbReference type="Gene3D" id="3.40.710.10">
    <property type="entry name" value="DD-peptidase/beta-lactamase superfamily"/>
    <property type="match status" value="1"/>
</dbReference>
<evidence type="ECO:0000256" key="5">
    <source>
        <dbReference type="ARBA" id="ARBA00022692"/>
    </source>
</evidence>
<dbReference type="AlphaFoldDB" id="A0A7G9W4J6"/>
<comment type="subcellular location">
    <subcellularLocation>
        <location evidence="2">Cell membrane</location>
    </subcellularLocation>
    <subcellularLocation>
        <location evidence="1">Membrane</location>
        <topology evidence="1">Single-pass membrane protein</topology>
    </subcellularLocation>
</comment>
<feature type="domain" description="Penicillin-binding protein transpeptidase" evidence="13">
    <location>
        <begin position="266"/>
        <end position="610"/>
    </location>
</feature>
<evidence type="ECO:0000256" key="8">
    <source>
        <dbReference type="ARBA" id="ARBA00022989"/>
    </source>
</evidence>
<evidence type="ECO:0000259" key="13">
    <source>
        <dbReference type="Pfam" id="PF00905"/>
    </source>
</evidence>
<dbReference type="InterPro" id="IPR001460">
    <property type="entry name" value="PCN-bd_Tpept"/>
</dbReference>
<keyword evidence="5 12" id="KW-0812">Transmembrane</keyword>
<evidence type="ECO:0000256" key="6">
    <source>
        <dbReference type="ARBA" id="ARBA00022960"/>
    </source>
</evidence>
<dbReference type="EMBL" id="CP058559">
    <property type="protein sequence ID" value="QNO13608.1"/>
    <property type="molecule type" value="Genomic_DNA"/>
</dbReference>
<dbReference type="GO" id="GO:0009252">
    <property type="term" value="P:peptidoglycan biosynthetic process"/>
    <property type="evidence" value="ECO:0007669"/>
    <property type="project" value="UniProtKB-KW"/>
</dbReference>
<protein>
    <recommendedName>
        <fullName evidence="17">Penicillin-binding protein 2</fullName>
    </recommendedName>
</protein>
<dbReference type="Proteomes" id="UP000516160">
    <property type="component" value="Chromosome"/>
</dbReference>
<dbReference type="Gene3D" id="3.90.1310.10">
    <property type="entry name" value="Penicillin-binding protein 2a (Domain 2)"/>
    <property type="match status" value="1"/>
</dbReference>
<dbReference type="KEGG" id="acae:HYG86_01895"/>
<evidence type="ECO:0008006" key="17">
    <source>
        <dbReference type="Google" id="ProtNLM"/>
    </source>
</evidence>
<dbReference type="InterPro" id="IPR005311">
    <property type="entry name" value="PBP_dimer"/>
</dbReference>
<dbReference type="PANTHER" id="PTHR30627">
    <property type="entry name" value="PEPTIDOGLYCAN D,D-TRANSPEPTIDASE"/>
    <property type="match status" value="1"/>
</dbReference>
<feature type="region of interest" description="Disordered" evidence="11">
    <location>
        <begin position="618"/>
        <end position="639"/>
    </location>
</feature>
<dbReference type="SUPFAM" id="SSF56601">
    <property type="entry name" value="beta-lactamase/transpeptidase-like"/>
    <property type="match status" value="1"/>
</dbReference>
<dbReference type="GO" id="GO:0008360">
    <property type="term" value="P:regulation of cell shape"/>
    <property type="evidence" value="ECO:0007669"/>
    <property type="project" value="UniProtKB-KW"/>
</dbReference>
<dbReference type="InterPro" id="IPR012338">
    <property type="entry name" value="Beta-lactam/transpept-like"/>
</dbReference>
<keyword evidence="16" id="KW-1185">Reference proteome</keyword>
<evidence type="ECO:0000256" key="9">
    <source>
        <dbReference type="ARBA" id="ARBA00023136"/>
    </source>
</evidence>
<evidence type="ECO:0000256" key="12">
    <source>
        <dbReference type="SAM" id="Phobius"/>
    </source>
</evidence>
<keyword evidence="7" id="KW-0573">Peptidoglycan synthesis</keyword>
<feature type="transmembrane region" description="Helical" evidence="12">
    <location>
        <begin position="12"/>
        <end position="33"/>
    </location>
</feature>
<keyword evidence="4" id="KW-1003">Cell membrane</keyword>